<name>A0ABD3ZSJ4_BACIU</name>
<proteinExistence type="predicted"/>
<protein>
    <recommendedName>
        <fullName evidence="3">GIY-YIG domain-containing protein</fullName>
    </recommendedName>
</protein>
<gene>
    <name evidence="1" type="ORF">B4067_3117</name>
</gene>
<evidence type="ECO:0000313" key="2">
    <source>
        <dbReference type="Proteomes" id="UP000031970"/>
    </source>
</evidence>
<evidence type="ECO:0000313" key="1">
    <source>
        <dbReference type="EMBL" id="KIL31217.1"/>
    </source>
</evidence>
<dbReference type="RefSeq" id="WP_041055387.1">
    <property type="nucleotide sequence ID" value="NZ_JSXS01000069.1"/>
</dbReference>
<evidence type="ECO:0008006" key="3">
    <source>
        <dbReference type="Google" id="ProtNLM"/>
    </source>
</evidence>
<dbReference type="Proteomes" id="UP000031970">
    <property type="component" value="Unassembled WGS sequence"/>
</dbReference>
<accession>A0ABD3ZSJ4</accession>
<organism evidence="1 2">
    <name type="scientific">Bacillus subtilis subsp. subtilis</name>
    <dbReference type="NCBI Taxonomy" id="135461"/>
    <lineage>
        <taxon>Bacteria</taxon>
        <taxon>Bacillati</taxon>
        <taxon>Bacillota</taxon>
        <taxon>Bacilli</taxon>
        <taxon>Bacillales</taxon>
        <taxon>Bacillaceae</taxon>
        <taxon>Bacillus</taxon>
    </lineage>
</organism>
<comment type="caution">
    <text evidence="1">The sequence shown here is derived from an EMBL/GenBank/DDBJ whole genome shotgun (WGS) entry which is preliminary data.</text>
</comment>
<reference evidence="1 2" key="1">
    <citation type="submission" date="2014-11" db="EMBL/GenBank/DDBJ databases">
        <title>Draft Genome Sequences of Nine Bacillus subtilis Strains that Form Spores with High Heat-Resistance.</title>
        <authorList>
            <person name="Krawcyk A.O."/>
            <person name="Berendsen E.M."/>
            <person name="de Jong A."/>
            <person name="Holsappel S."/>
            <person name="Eijlander R.T."/>
            <person name="Wells-Bennik M."/>
            <person name="Kuipers O.P."/>
        </authorList>
    </citation>
    <scope>NUCLEOTIDE SEQUENCE [LARGE SCALE GENOMIC DNA]</scope>
    <source>
        <strain evidence="1 2">B4067</strain>
    </source>
</reference>
<dbReference type="AlphaFoldDB" id="A0ABD3ZSJ4"/>
<dbReference type="EMBL" id="JSXS01000069">
    <property type="protein sequence ID" value="KIL31217.1"/>
    <property type="molecule type" value="Genomic_DNA"/>
</dbReference>
<sequence>MKRIKKDMDKYSKIKPLEYMMKRGKIPLLEYYKKSNLNYEYGLFLGIDIVIPLHKVLDLPAQDLENSWQNTQNYINSALEILQEEYNEDIEDINSTIDVDGEQIREIKYQLGDPPVHCYPIYIITTGKGKNEKVVYIGKTSSKNHRFAGGHLAALKLNDPKYDGLEKNIYFGCLNFLDSEKESVPLEWIRPYDHAKELLTSVEACLIYHFKPELNSEHIENNHSKIPVSLMIENWSGQSDILHSTQVAY</sequence>